<dbReference type="KEGG" id="kpie:N5580_08675"/>
<dbReference type="GeneID" id="78232928"/>
<evidence type="ECO:0000256" key="1">
    <source>
        <dbReference type="SAM" id="SignalP"/>
    </source>
</evidence>
<sequence length="60" mass="6401">MLKPAALFACLLLVSCAATPDRQAKNRDALPECVSHDSEIDCTWSDVPDDPSSDAARDAP</sequence>
<feature type="signal peptide" evidence="1">
    <location>
        <begin position="1"/>
        <end position="20"/>
    </location>
</feature>
<organism evidence="2 3">
    <name type="scientific">Pantoea piersonii</name>
    <dbReference type="NCBI Taxonomy" id="2364647"/>
    <lineage>
        <taxon>Bacteria</taxon>
        <taxon>Pseudomonadati</taxon>
        <taxon>Pseudomonadota</taxon>
        <taxon>Gammaproteobacteria</taxon>
        <taxon>Enterobacterales</taxon>
        <taxon>Erwiniaceae</taxon>
        <taxon>Pantoea</taxon>
    </lineage>
</organism>
<evidence type="ECO:0000313" key="2">
    <source>
        <dbReference type="EMBL" id="WBG92570.1"/>
    </source>
</evidence>
<evidence type="ECO:0000313" key="3">
    <source>
        <dbReference type="Proteomes" id="UP001211544"/>
    </source>
</evidence>
<dbReference type="Proteomes" id="UP001211544">
    <property type="component" value="Chromosome"/>
</dbReference>
<feature type="chain" id="PRO_5042494576" description="Lipoprotein" evidence="1">
    <location>
        <begin position="21"/>
        <end position="60"/>
    </location>
</feature>
<dbReference type="RefSeq" id="WP_120452742.1">
    <property type="nucleotide sequence ID" value="NZ_CP104758.1"/>
</dbReference>
<name>A0AAJ5UBM7_9GAMM</name>
<keyword evidence="3" id="KW-1185">Reference proteome</keyword>
<dbReference type="EMBL" id="CP104758">
    <property type="protein sequence ID" value="WBG92570.1"/>
    <property type="molecule type" value="Genomic_DNA"/>
</dbReference>
<accession>A0AAJ5UBM7</accession>
<dbReference type="AlphaFoldDB" id="A0AAJ5UBM7"/>
<proteinExistence type="predicted"/>
<keyword evidence="1" id="KW-0732">Signal</keyword>
<gene>
    <name evidence="2" type="ORF">N5580_08675</name>
</gene>
<reference evidence="2 3" key="1">
    <citation type="journal article" date="2022" name="J Glob Antimicrob Resist">
        <title>First complete genome of a multidrug resistant strain of the novel human pathogen Kalamiella piersonii (GABEKP28) identified in human saliva.</title>
        <authorList>
            <person name="McDonagh F."/>
            <person name="Singh N.K."/>
            <person name="Venkateswaran K."/>
            <person name="Lonappan A.M."/>
            <person name="Hallahan B."/>
            <person name="Tuohy A."/>
            <person name="Burke L."/>
            <person name="Kovarova A."/>
            <person name="Miliotis G."/>
        </authorList>
    </citation>
    <scope>NUCLEOTIDE SEQUENCE [LARGE SCALE GENOMIC DNA]</scope>
    <source>
        <strain evidence="2 3">GABEKP28</strain>
    </source>
</reference>
<evidence type="ECO:0008006" key="4">
    <source>
        <dbReference type="Google" id="ProtNLM"/>
    </source>
</evidence>
<dbReference type="PROSITE" id="PS51257">
    <property type="entry name" value="PROKAR_LIPOPROTEIN"/>
    <property type="match status" value="1"/>
</dbReference>
<protein>
    <recommendedName>
        <fullName evidence="4">Lipoprotein</fullName>
    </recommendedName>
</protein>